<accession>A0ABP0B0Z3</accession>
<proteinExistence type="predicted"/>
<dbReference type="InterPro" id="IPR036020">
    <property type="entry name" value="WW_dom_sf"/>
</dbReference>
<keyword evidence="22" id="KW-1185">Reference proteome</keyword>
<evidence type="ECO:0000256" key="14">
    <source>
        <dbReference type="ARBA" id="ARBA00030091"/>
    </source>
</evidence>
<dbReference type="Gene3D" id="2.20.70.10">
    <property type="match status" value="1"/>
</dbReference>
<dbReference type="PROSITE" id="PS01159">
    <property type="entry name" value="WW_DOMAIN_1"/>
    <property type="match status" value="1"/>
</dbReference>
<dbReference type="SMART" id="SM00570">
    <property type="entry name" value="AWS"/>
    <property type="match status" value="1"/>
</dbReference>
<dbReference type="SUPFAM" id="SSF51045">
    <property type="entry name" value="WW domain"/>
    <property type="match status" value="1"/>
</dbReference>
<comment type="function">
    <text evidence="1">Histone methyltransferase that trimethylates histone H3 'Lys-36' forming H3K36me3. Involved in transcription elongation as well as in transcription repression.</text>
</comment>
<evidence type="ECO:0000259" key="20">
    <source>
        <dbReference type="PROSITE" id="PS51215"/>
    </source>
</evidence>
<feature type="compositionally biased region" description="Basic and acidic residues" evidence="16">
    <location>
        <begin position="801"/>
        <end position="810"/>
    </location>
</feature>
<gene>
    <name evidence="21" type="primary">SET2</name>
    <name evidence="21" type="ORF">SCUCBS95973_001726</name>
</gene>
<feature type="domain" description="SET" evidence="18">
    <location>
        <begin position="206"/>
        <end position="323"/>
    </location>
</feature>
<evidence type="ECO:0000256" key="2">
    <source>
        <dbReference type="ARBA" id="ARBA00004123"/>
    </source>
</evidence>
<keyword evidence="13" id="KW-0539">Nucleus</keyword>
<dbReference type="InterPro" id="IPR001214">
    <property type="entry name" value="SET_dom"/>
</dbReference>
<evidence type="ECO:0000313" key="21">
    <source>
        <dbReference type="EMBL" id="CAK7213220.1"/>
    </source>
</evidence>
<dbReference type="InterPro" id="IPR038190">
    <property type="entry name" value="SRI_sf"/>
</dbReference>
<dbReference type="SMART" id="SM00456">
    <property type="entry name" value="WW"/>
    <property type="match status" value="1"/>
</dbReference>
<evidence type="ECO:0000256" key="8">
    <source>
        <dbReference type="ARBA" id="ARBA00022603"/>
    </source>
</evidence>
<evidence type="ECO:0000256" key="4">
    <source>
        <dbReference type="ARBA" id="ARBA00012178"/>
    </source>
</evidence>
<organism evidence="21 22">
    <name type="scientific">Sporothrix curviconia</name>
    <dbReference type="NCBI Taxonomy" id="1260050"/>
    <lineage>
        <taxon>Eukaryota</taxon>
        <taxon>Fungi</taxon>
        <taxon>Dikarya</taxon>
        <taxon>Ascomycota</taxon>
        <taxon>Pezizomycotina</taxon>
        <taxon>Sordariomycetes</taxon>
        <taxon>Sordariomycetidae</taxon>
        <taxon>Ophiostomatales</taxon>
        <taxon>Ophiostomataceae</taxon>
        <taxon>Sporothrix</taxon>
    </lineage>
</organism>
<dbReference type="SUPFAM" id="SSF82199">
    <property type="entry name" value="SET domain"/>
    <property type="match status" value="1"/>
</dbReference>
<dbReference type="InterPro" id="IPR044437">
    <property type="entry name" value="SETD2/Set2_SET"/>
</dbReference>
<dbReference type="Proteomes" id="UP001642405">
    <property type="component" value="Unassembled WGS sequence"/>
</dbReference>
<feature type="compositionally biased region" description="Polar residues" evidence="16">
    <location>
        <begin position="95"/>
        <end position="108"/>
    </location>
</feature>
<protein>
    <recommendedName>
        <fullName evidence="5">Histone-lysine N-methyltransferase, H3 lysine-36 specific</fullName>
        <ecNumber evidence="4">2.1.1.359</ecNumber>
    </recommendedName>
    <alternativeName>
        <fullName evidence="14">SET domain-containing protein 2</fullName>
    </alternativeName>
</protein>
<evidence type="ECO:0000256" key="3">
    <source>
        <dbReference type="ARBA" id="ARBA00004286"/>
    </source>
</evidence>
<feature type="compositionally biased region" description="Basic and acidic residues" evidence="16">
    <location>
        <begin position="990"/>
        <end position="1017"/>
    </location>
</feature>
<evidence type="ECO:0000256" key="15">
    <source>
        <dbReference type="ARBA" id="ARBA00047545"/>
    </source>
</evidence>
<comment type="subcellular location">
    <subcellularLocation>
        <location evidence="3">Chromosome</location>
    </subcellularLocation>
    <subcellularLocation>
        <location evidence="2">Nucleus</location>
    </subcellularLocation>
</comment>
<dbReference type="InterPro" id="IPR003616">
    <property type="entry name" value="Post-SET_dom"/>
</dbReference>
<dbReference type="InterPro" id="IPR006560">
    <property type="entry name" value="AWS_dom"/>
</dbReference>
<feature type="domain" description="WW" evidence="17">
    <location>
        <begin position="626"/>
        <end position="658"/>
    </location>
</feature>
<feature type="region of interest" description="Disordered" evidence="16">
    <location>
        <begin position="527"/>
        <end position="630"/>
    </location>
</feature>
<feature type="compositionally biased region" description="Pro residues" evidence="16">
    <location>
        <begin position="957"/>
        <end position="968"/>
    </location>
</feature>
<evidence type="ECO:0000259" key="17">
    <source>
        <dbReference type="PROSITE" id="PS50020"/>
    </source>
</evidence>
<evidence type="ECO:0000256" key="1">
    <source>
        <dbReference type="ARBA" id="ARBA00003901"/>
    </source>
</evidence>
<evidence type="ECO:0000256" key="10">
    <source>
        <dbReference type="ARBA" id="ARBA00022691"/>
    </source>
</evidence>
<dbReference type="Pfam" id="PF00397">
    <property type="entry name" value="WW"/>
    <property type="match status" value="1"/>
</dbReference>
<dbReference type="InterPro" id="IPR050777">
    <property type="entry name" value="SET2_Histone-Lys_MeTrsfase"/>
</dbReference>
<feature type="domain" description="Post-SET" evidence="19">
    <location>
        <begin position="330"/>
        <end position="346"/>
    </location>
</feature>
<feature type="region of interest" description="Disordered" evidence="16">
    <location>
        <begin position="1"/>
        <end position="114"/>
    </location>
</feature>
<dbReference type="PROSITE" id="PS50868">
    <property type="entry name" value="POST_SET"/>
    <property type="match status" value="1"/>
</dbReference>
<dbReference type="SMART" id="SM00508">
    <property type="entry name" value="PostSET"/>
    <property type="match status" value="1"/>
</dbReference>
<feature type="compositionally biased region" description="Low complexity" evidence="16">
    <location>
        <begin position="586"/>
        <end position="626"/>
    </location>
</feature>
<sequence length="1032" mass="112977">MTATGARTNGNRAQYGQRVAVKKEASPFPGPGRATPNSSKGGSVSRNRTPDADGGDSGNGDGDETNSISTPDTAPAAPSAAAATATATAPRLSRKSSSIQKTSRSATPSLKPGRILFDHLPDATAEATSKFQVISDCLYGSKNMGLSDLESLDCDCAEELTSDGRNISCGEDSDCINRATKIECVEGGCNCGDGCQNQRFQQKQYARVSVIKTEKKGYGLRADADLHPNELIYEYIGEVINEPAFRRRMIQYDEEGIKHFYFMSLNKNDFVDATRKGNLGRFCNHSCNPNCFLDKWIVGKKVRMGIFARRRIVAGEELVFDYNVDRYGTNPQPCYCGEANCTGFIGGKTQTERATKLPQATIEALGIEDPDSWDTTVAKKQRRKKPSEDDEEYVSSLQHTVLAEDGVTKVMAALMQCKEKWIVVKLLARIQEACNDERVLHRVVRMHGYQIFCSLVALFKDDDNVVLQILDILYRLPRLTKNKISDSHIEAAIQELTDSDHEDVAAESKRLLEEWSKLQTAYRIPRKKFDPNANTPVNAFEDRRGRDVPDSVAAAATTAEDTRQRAVSPLHGMHVPKGPRSNIPQRNNNLNNTNANANGALRNQRRQNNNNNNNINGGKKNLGGNQSLPPGWFSATDPKGNEYYYNKSGATTWKRPAMPADNIKAPSKNRQDMDAVQDIINRITREAPRPVVSHHTPQAVKTPVEEPKNERWRSLPIEKQQRIYENTLHPYIKSITDRYRNKLPKEEIKRLGKEISKLVTASDYKKGRVDDPTHIAPALSKKLKAHVHEFFEKAVKKFQDSERKRADKAGRSAARGRNGQAAAAATARTATTFAGAKDGEDTAMTGVAADLATAATIGSNNNSQTKDDDLTALDSMALTDDEDKTADASMALSPDAFDRKRKRADSSGLAGAGAQSQSSENNTAGSAVAASPSMTPSETPSIKRLKDDDAATDAATPPTPPPPPPPPADIDNDDEDAAAAVARQQNEAALRQREADEEALRRENEDALRDFEKEQSKHPGQNGVPAAAVNGQ</sequence>
<evidence type="ECO:0000256" key="6">
    <source>
        <dbReference type="ARBA" id="ARBA00022454"/>
    </source>
</evidence>
<evidence type="ECO:0000259" key="18">
    <source>
        <dbReference type="PROSITE" id="PS50280"/>
    </source>
</evidence>
<reference evidence="21 22" key="1">
    <citation type="submission" date="2024-01" db="EMBL/GenBank/DDBJ databases">
        <authorList>
            <person name="Allen C."/>
            <person name="Tagirdzhanova G."/>
        </authorList>
    </citation>
    <scope>NUCLEOTIDE SEQUENCE [LARGE SCALE GENOMIC DNA]</scope>
</reference>
<dbReference type="InterPro" id="IPR001202">
    <property type="entry name" value="WW_dom"/>
</dbReference>
<feature type="domain" description="AWS" evidence="20">
    <location>
        <begin position="149"/>
        <end position="204"/>
    </location>
</feature>
<feature type="compositionally biased region" description="Polar residues" evidence="16">
    <location>
        <begin position="35"/>
        <end position="47"/>
    </location>
</feature>
<evidence type="ECO:0000313" key="22">
    <source>
        <dbReference type="Proteomes" id="UP001642405"/>
    </source>
</evidence>
<dbReference type="PROSITE" id="PS50020">
    <property type="entry name" value="WW_DOMAIN_2"/>
    <property type="match status" value="1"/>
</dbReference>
<dbReference type="CDD" id="cd19172">
    <property type="entry name" value="SET_SETD2"/>
    <property type="match status" value="1"/>
</dbReference>
<feature type="region of interest" description="Disordered" evidence="16">
    <location>
        <begin position="880"/>
        <end position="1032"/>
    </location>
</feature>
<dbReference type="InterPro" id="IPR046341">
    <property type="entry name" value="SET_dom_sf"/>
</dbReference>
<evidence type="ECO:0000259" key="19">
    <source>
        <dbReference type="PROSITE" id="PS50868"/>
    </source>
</evidence>
<dbReference type="Gene3D" id="2.170.270.10">
    <property type="entry name" value="SET domain"/>
    <property type="match status" value="1"/>
</dbReference>
<feature type="region of interest" description="Disordered" evidence="16">
    <location>
        <begin position="801"/>
        <end position="825"/>
    </location>
</feature>
<evidence type="ECO:0000256" key="13">
    <source>
        <dbReference type="ARBA" id="ARBA00023242"/>
    </source>
</evidence>
<evidence type="ECO:0000256" key="7">
    <source>
        <dbReference type="ARBA" id="ARBA00022491"/>
    </source>
</evidence>
<comment type="caution">
    <text evidence="21">The sequence shown here is derived from an EMBL/GenBank/DDBJ whole genome shotgun (WGS) entry which is preliminary data.</text>
</comment>
<evidence type="ECO:0000256" key="16">
    <source>
        <dbReference type="SAM" id="MobiDB-lite"/>
    </source>
</evidence>
<dbReference type="Pfam" id="PF00856">
    <property type="entry name" value="SET"/>
    <property type="match status" value="1"/>
</dbReference>
<keyword evidence="12" id="KW-0804">Transcription</keyword>
<feature type="compositionally biased region" description="Low complexity" evidence="16">
    <location>
        <begin position="70"/>
        <end position="90"/>
    </location>
</feature>
<feature type="compositionally biased region" description="Basic and acidic residues" evidence="16">
    <location>
        <begin position="540"/>
        <end position="549"/>
    </location>
</feature>
<dbReference type="GO" id="GO:0032259">
    <property type="term" value="P:methylation"/>
    <property type="evidence" value="ECO:0007669"/>
    <property type="project" value="UniProtKB-KW"/>
</dbReference>
<dbReference type="EC" id="2.1.1.359" evidence="4"/>
<dbReference type="PANTHER" id="PTHR22884">
    <property type="entry name" value="SET DOMAIN PROTEINS"/>
    <property type="match status" value="1"/>
</dbReference>
<dbReference type="PROSITE" id="PS50280">
    <property type="entry name" value="SET"/>
    <property type="match status" value="1"/>
</dbReference>
<feature type="compositionally biased region" description="Low complexity" evidence="16">
    <location>
        <begin position="811"/>
        <end position="825"/>
    </location>
</feature>
<dbReference type="GO" id="GO:0140999">
    <property type="term" value="F:histone H3K4 trimethyltransferase activity"/>
    <property type="evidence" value="ECO:0007669"/>
    <property type="project" value="UniProtKB-EC"/>
</dbReference>
<keyword evidence="9 21" id="KW-0808">Transferase</keyword>
<comment type="catalytic activity">
    <reaction evidence="15">
        <text>L-lysyl(36)-[histone H3] + 3 S-adenosyl-L-methionine = N(6),N(6),N(6)-trimethyl-L-lysyl(36)-[histone H3] + 3 S-adenosyl-L-homocysteine + 3 H(+)</text>
        <dbReference type="Rhea" id="RHEA:60324"/>
        <dbReference type="Rhea" id="RHEA-COMP:9785"/>
        <dbReference type="Rhea" id="RHEA-COMP:15536"/>
        <dbReference type="ChEBI" id="CHEBI:15378"/>
        <dbReference type="ChEBI" id="CHEBI:29969"/>
        <dbReference type="ChEBI" id="CHEBI:57856"/>
        <dbReference type="ChEBI" id="CHEBI:59789"/>
        <dbReference type="ChEBI" id="CHEBI:61961"/>
        <dbReference type="EC" id="2.1.1.359"/>
    </reaction>
</comment>
<dbReference type="CDD" id="cd00201">
    <property type="entry name" value="WW"/>
    <property type="match status" value="1"/>
</dbReference>
<feature type="compositionally biased region" description="Polar residues" evidence="16">
    <location>
        <begin position="914"/>
        <end position="925"/>
    </location>
</feature>
<keyword evidence="8 21" id="KW-0489">Methyltransferase</keyword>
<dbReference type="Gene3D" id="1.10.1740.100">
    <property type="entry name" value="Set2, Rpb1 interacting domain"/>
    <property type="match status" value="1"/>
</dbReference>
<evidence type="ECO:0000256" key="5">
    <source>
        <dbReference type="ARBA" id="ARBA00018028"/>
    </source>
</evidence>
<feature type="compositionally biased region" description="Polar residues" evidence="16">
    <location>
        <begin position="1"/>
        <end position="14"/>
    </location>
</feature>
<dbReference type="SMART" id="SM00317">
    <property type="entry name" value="SET"/>
    <property type="match status" value="1"/>
</dbReference>
<evidence type="ECO:0000256" key="9">
    <source>
        <dbReference type="ARBA" id="ARBA00022679"/>
    </source>
</evidence>
<dbReference type="Pfam" id="PF17907">
    <property type="entry name" value="AWS"/>
    <property type="match status" value="1"/>
</dbReference>
<keyword evidence="6" id="KW-0158">Chromosome</keyword>
<dbReference type="Pfam" id="PF08711">
    <property type="entry name" value="Med26"/>
    <property type="match status" value="1"/>
</dbReference>
<dbReference type="InterPro" id="IPR013257">
    <property type="entry name" value="SRI"/>
</dbReference>
<dbReference type="PROSITE" id="PS51215">
    <property type="entry name" value="AWS"/>
    <property type="match status" value="1"/>
</dbReference>
<keyword evidence="11" id="KW-0805">Transcription regulation</keyword>
<dbReference type="PROSITE" id="PS51568">
    <property type="entry name" value="SAM_MT43_SET2_1"/>
    <property type="match status" value="1"/>
</dbReference>
<evidence type="ECO:0000256" key="12">
    <source>
        <dbReference type="ARBA" id="ARBA00023163"/>
    </source>
</evidence>
<dbReference type="InterPro" id="IPR017923">
    <property type="entry name" value="TFIIS_N"/>
</dbReference>
<keyword evidence="7" id="KW-0678">Repressor</keyword>
<dbReference type="Pfam" id="PF08236">
    <property type="entry name" value="SRI"/>
    <property type="match status" value="1"/>
</dbReference>
<evidence type="ECO:0000256" key="11">
    <source>
        <dbReference type="ARBA" id="ARBA00023015"/>
    </source>
</evidence>
<name>A0ABP0B0Z3_9PEZI</name>
<dbReference type="EMBL" id="CAWUHB010000006">
    <property type="protein sequence ID" value="CAK7213220.1"/>
    <property type="molecule type" value="Genomic_DNA"/>
</dbReference>
<dbReference type="InterPro" id="IPR025788">
    <property type="entry name" value="Set2_fungi"/>
</dbReference>
<keyword evidence="10" id="KW-0949">S-adenosyl-L-methionine</keyword>